<reference evidence="1 2" key="1">
    <citation type="submission" date="2015-09" db="EMBL/GenBank/DDBJ databases">
        <authorList>
            <consortium name="Pathogen Informatics"/>
        </authorList>
    </citation>
    <scope>NUCLEOTIDE SEQUENCE [LARGE SCALE GENOMIC DNA]</scope>
    <source>
        <strain evidence="1 2">2789STDY5834865</strain>
    </source>
</reference>
<dbReference type="Proteomes" id="UP000095512">
    <property type="component" value="Unassembled WGS sequence"/>
</dbReference>
<sequence length="75" mass="8709">MKIRTQDARQYLEYGEIYAEYSHDGKGATVYVRSRFHNGALFVGVYEDMARAKGILYEVDLAYQTGQRVFYMPAE</sequence>
<evidence type="ECO:0000313" key="1">
    <source>
        <dbReference type="EMBL" id="CUP57671.1"/>
    </source>
</evidence>
<gene>
    <name evidence="1" type="ORF">ERS852480_03620</name>
</gene>
<evidence type="ECO:0000313" key="2">
    <source>
        <dbReference type="Proteomes" id="UP000095512"/>
    </source>
</evidence>
<organism evidence="1 2">
    <name type="scientific">Enterocloster clostridioformis</name>
    <dbReference type="NCBI Taxonomy" id="1531"/>
    <lineage>
        <taxon>Bacteria</taxon>
        <taxon>Bacillati</taxon>
        <taxon>Bacillota</taxon>
        <taxon>Clostridia</taxon>
        <taxon>Lachnospirales</taxon>
        <taxon>Lachnospiraceae</taxon>
        <taxon>Enterocloster</taxon>
    </lineage>
</organism>
<accession>A0A174PDQ3</accession>
<dbReference type="RefSeq" id="WP_057572423.1">
    <property type="nucleotide sequence ID" value="NZ_CATYWZ010000239.1"/>
</dbReference>
<protein>
    <submittedName>
        <fullName evidence="1">Uncharacterized protein</fullName>
    </submittedName>
</protein>
<proteinExistence type="predicted"/>
<dbReference type="AlphaFoldDB" id="A0A174PDQ3"/>
<name>A0A174PDQ3_9FIRM</name>
<dbReference type="EMBL" id="CZAB01000039">
    <property type="protein sequence ID" value="CUP57671.1"/>
    <property type="molecule type" value="Genomic_DNA"/>
</dbReference>